<evidence type="ECO:0000256" key="6">
    <source>
        <dbReference type="ARBA" id="ARBA00022833"/>
    </source>
</evidence>
<dbReference type="PROSITE" id="PS51885">
    <property type="entry name" value="NEPRILYSIN"/>
    <property type="match status" value="1"/>
</dbReference>
<evidence type="ECO:0000256" key="1">
    <source>
        <dbReference type="ARBA" id="ARBA00001947"/>
    </source>
</evidence>
<dbReference type="EMBL" id="CP118166">
    <property type="protein sequence ID" value="WDI30361.1"/>
    <property type="molecule type" value="Genomic_DNA"/>
</dbReference>
<dbReference type="Proteomes" id="UP001214043">
    <property type="component" value="Chromosome"/>
</dbReference>
<name>A0AAE9ZAR9_9PROT</name>
<keyword evidence="4" id="KW-0479">Metal-binding</keyword>
<evidence type="ECO:0000259" key="10">
    <source>
        <dbReference type="Pfam" id="PF05649"/>
    </source>
</evidence>
<evidence type="ECO:0000256" key="8">
    <source>
        <dbReference type="SAM" id="SignalP"/>
    </source>
</evidence>
<proteinExistence type="inferred from homology"/>
<protein>
    <submittedName>
        <fullName evidence="11">M13 family metallopeptidase</fullName>
    </submittedName>
</protein>
<reference evidence="11" key="1">
    <citation type="submission" date="2023-02" db="EMBL/GenBank/DDBJ databases">
        <title>Genome sequence of Hyphococcus flavus.</title>
        <authorList>
            <person name="Rong J.-C."/>
            <person name="Zhao Q."/>
            <person name="Yi M."/>
            <person name="Wu J.-Y."/>
        </authorList>
    </citation>
    <scope>NUCLEOTIDE SEQUENCE</scope>
    <source>
        <strain evidence="11">MCCC 1K03223</strain>
    </source>
</reference>
<dbReference type="RefSeq" id="WP_274492161.1">
    <property type="nucleotide sequence ID" value="NZ_CP118166.1"/>
</dbReference>
<evidence type="ECO:0000259" key="9">
    <source>
        <dbReference type="Pfam" id="PF01431"/>
    </source>
</evidence>
<dbReference type="InterPro" id="IPR000718">
    <property type="entry name" value="Peptidase_M13"/>
</dbReference>
<dbReference type="InterPro" id="IPR018497">
    <property type="entry name" value="Peptidase_M13_C"/>
</dbReference>
<dbReference type="Pfam" id="PF05649">
    <property type="entry name" value="Peptidase_M13_N"/>
    <property type="match status" value="1"/>
</dbReference>
<evidence type="ECO:0000313" key="12">
    <source>
        <dbReference type="Proteomes" id="UP001214043"/>
    </source>
</evidence>
<keyword evidence="8" id="KW-0732">Signal</keyword>
<dbReference type="PANTHER" id="PTHR11733">
    <property type="entry name" value="ZINC METALLOPROTEASE FAMILY M13 NEPRILYSIN-RELATED"/>
    <property type="match status" value="1"/>
</dbReference>
<accession>A0AAE9ZAR9</accession>
<keyword evidence="6" id="KW-0862">Zinc</keyword>
<dbReference type="CDD" id="cd08662">
    <property type="entry name" value="M13"/>
    <property type="match status" value="1"/>
</dbReference>
<dbReference type="GO" id="GO:0016485">
    <property type="term" value="P:protein processing"/>
    <property type="evidence" value="ECO:0007669"/>
    <property type="project" value="TreeGrafter"/>
</dbReference>
<dbReference type="AlphaFoldDB" id="A0AAE9ZAR9"/>
<sequence length="681" mass="77466">MKLVRFAMVAAVCTALSAAAWANDQEEKETPLIEPWGYPLAALDRETRPGDDFYRFANGGWLDATDIPSDRAGYGFSTIMRDRNEQRIAHIIEQLKDLRVRRGSDPQRIRDLYASFLDTERIEARGLEPVSEDLVRIAEANSHEDIAALMADPELGIGGPFSVYVWVDSKQPDRFVTWLTHSGLGLPDKSYYERETERMEATREAYRTHIAAMLELAEVENAKQKADAVFELEKAIAALHWERAERRDADRTYNKMTIAELRELAPAFSWDAYFDGAGLGEARDFVVREKDAFPELASLFAQTDIETWRAYLTYHLLRSFASYLPARFDEENFAFFGKTLNGQSEQRPREKRGIALVNDLLDQAVGKLYIERFFPEESKIQMTALFENVRAALRNRIANLSWMTPETKVRAQEKLEMMTAKIAYPDKWRSYAGLRIRARDLIGNVKRVRSLDAKRDQQRLSSPVDKSEWFTGPQTVNAYYSPSRNEAFIPAGYIQSPLFDPNADPALNYGAIGSIVGHEIGHGFDDQGSKYDGNGVLQSWWTQEDREAFDALGDRLAEQFGKYEPLPGLNVNGRLTLGENIGDLAGVIVAYHAYMLSLEGEEPPVLDGFTGAQRVFLGRAQARRFKQTDESLRRRLLSAPHSPMDLRVNGMVVNIDEWYEAFDVKPGDAMYLPPEERVYIW</sequence>
<comment type="cofactor">
    <cofactor evidence="1">
        <name>Zn(2+)</name>
        <dbReference type="ChEBI" id="CHEBI:29105"/>
    </cofactor>
</comment>
<keyword evidence="7" id="KW-0482">Metalloprotease</keyword>
<evidence type="ECO:0000256" key="3">
    <source>
        <dbReference type="ARBA" id="ARBA00022670"/>
    </source>
</evidence>
<dbReference type="PRINTS" id="PR00786">
    <property type="entry name" value="NEPRILYSIN"/>
</dbReference>
<comment type="similarity">
    <text evidence="2">Belongs to the peptidase M13 family.</text>
</comment>
<dbReference type="Gene3D" id="1.10.1380.10">
    <property type="entry name" value="Neutral endopeptidase , domain2"/>
    <property type="match status" value="1"/>
</dbReference>
<evidence type="ECO:0000256" key="7">
    <source>
        <dbReference type="ARBA" id="ARBA00023049"/>
    </source>
</evidence>
<feature type="signal peptide" evidence="8">
    <location>
        <begin position="1"/>
        <end position="22"/>
    </location>
</feature>
<dbReference type="GO" id="GO:0046872">
    <property type="term" value="F:metal ion binding"/>
    <property type="evidence" value="ECO:0007669"/>
    <property type="project" value="UniProtKB-KW"/>
</dbReference>
<dbReference type="InterPro" id="IPR042089">
    <property type="entry name" value="Peptidase_M13_dom_2"/>
</dbReference>
<evidence type="ECO:0000313" key="11">
    <source>
        <dbReference type="EMBL" id="WDI30361.1"/>
    </source>
</evidence>
<evidence type="ECO:0000256" key="2">
    <source>
        <dbReference type="ARBA" id="ARBA00007357"/>
    </source>
</evidence>
<evidence type="ECO:0000256" key="4">
    <source>
        <dbReference type="ARBA" id="ARBA00022723"/>
    </source>
</evidence>
<keyword evidence="5" id="KW-0378">Hydrolase</keyword>
<feature type="domain" description="Peptidase M13 N-terminal" evidence="10">
    <location>
        <begin position="49"/>
        <end position="425"/>
    </location>
</feature>
<dbReference type="GO" id="GO:0005886">
    <property type="term" value="C:plasma membrane"/>
    <property type="evidence" value="ECO:0007669"/>
    <property type="project" value="TreeGrafter"/>
</dbReference>
<feature type="domain" description="Peptidase M13 C-terminal" evidence="9">
    <location>
        <begin position="477"/>
        <end position="678"/>
    </location>
</feature>
<keyword evidence="3" id="KW-0645">Protease</keyword>
<dbReference type="SUPFAM" id="SSF55486">
    <property type="entry name" value="Metalloproteases ('zincins'), catalytic domain"/>
    <property type="match status" value="1"/>
</dbReference>
<evidence type="ECO:0000256" key="5">
    <source>
        <dbReference type="ARBA" id="ARBA00022801"/>
    </source>
</evidence>
<dbReference type="PANTHER" id="PTHR11733:SF167">
    <property type="entry name" value="FI17812P1-RELATED"/>
    <property type="match status" value="1"/>
</dbReference>
<dbReference type="InterPro" id="IPR024079">
    <property type="entry name" value="MetalloPept_cat_dom_sf"/>
</dbReference>
<organism evidence="11 12">
    <name type="scientific">Hyphococcus flavus</name>
    <dbReference type="NCBI Taxonomy" id="1866326"/>
    <lineage>
        <taxon>Bacteria</taxon>
        <taxon>Pseudomonadati</taxon>
        <taxon>Pseudomonadota</taxon>
        <taxon>Alphaproteobacteria</taxon>
        <taxon>Parvularculales</taxon>
        <taxon>Parvularculaceae</taxon>
        <taxon>Hyphococcus</taxon>
    </lineage>
</organism>
<gene>
    <name evidence="11" type="ORF">PUV54_10360</name>
</gene>
<dbReference type="InterPro" id="IPR008753">
    <property type="entry name" value="Peptidase_M13_N"/>
</dbReference>
<keyword evidence="12" id="KW-1185">Reference proteome</keyword>
<dbReference type="Pfam" id="PF01431">
    <property type="entry name" value="Peptidase_M13"/>
    <property type="match status" value="1"/>
</dbReference>
<feature type="chain" id="PRO_5042002138" evidence="8">
    <location>
        <begin position="23"/>
        <end position="681"/>
    </location>
</feature>
<dbReference type="GO" id="GO:0004222">
    <property type="term" value="F:metalloendopeptidase activity"/>
    <property type="evidence" value="ECO:0007669"/>
    <property type="project" value="InterPro"/>
</dbReference>
<dbReference type="KEGG" id="hfl:PUV54_10360"/>
<dbReference type="Gene3D" id="3.40.390.10">
    <property type="entry name" value="Collagenase (Catalytic Domain)"/>
    <property type="match status" value="1"/>
</dbReference>